<evidence type="ECO:0000259" key="1">
    <source>
        <dbReference type="Pfam" id="PF08241"/>
    </source>
</evidence>
<name>X1T1J7_9ZZZZ</name>
<feature type="domain" description="Methyltransferase type 11" evidence="1">
    <location>
        <begin position="47"/>
        <end position="139"/>
    </location>
</feature>
<comment type="caution">
    <text evidence="2">The sequence shown here is derived from an EMBL/GenBank/DDBJ whole genome shotgun (WGS) entry which is preliminary data.</text>
</comment>
<dbReference type="SUPFAM" id="SSF53335">
    <property type="entry name" value="S-adenosyl-L-methionine-dependent methyltransferases"/>
    <property type="match status" value="1"/>
</dbReference>
<dbReference type="EMBL" id="BARW01009864">
    <property type="protein sequence ID" value="GAI85271.1"/>
    <property type="molecule type" value="Genomic_DNA"/>
</dbReference>
<dbReference type="InterPro" id="IPR029063">
    <property type="entry name" value="SAM-dependent_MTases_sf"/>
</dbReference>
<gene>
    <name evidence="2" type="ORF">S12H4_19675</name>
</gene>
<sequence length="162" mass="18905">MFMTIKGSSFYNTPEGIINTKIAVESNIKLNDELIRKYANYRVGLIMGFGDGWMVEYFKNKFLRLIVVEGSKSLFDSTIRKYRDYPHIKYYHSYFELFKLPKKDRVDIVLGNHVLEHVDNPVEVLVKSKSWLKDTGYGIFSVPNANSLHRKIGVKMKMLKTK</sequence>
<dbReference type="AlphaFoldDB" id="X1T1J7"/>
<feature type="non-terminal residue" evidence="2">
    <location>
        <position position="162"/>
    </location>
</feature>
<reference evidence="2" key="1">
    <citation type="journal article" date="2014" name="Front. Microbiol.">
        <title>High frequency of phylogenetically diverse reductive dehalogenase-homologous genes in deep subseafloor sedimentary metagenomes.</title>
        <authorList>
            <person name="Kawai M."/>
            <person name="Futagami T."/>
            <person name="Toyoda A."/>
            <person name="Takaki Y."/>
            <person name="Nishi S."/>
            <person name="Hori S."/>
            <person name="Arai W."/>
            <person name="Tsubouchi T."/>
            <person name="Morono Y."/>
            <person name="Uchiyama I."/>
            <person name="Ito T."/>
            <person name="Fujiyama A."/>
            <person name="Inagaki F."/>
            <person name="Takami H."/>
        </authorList>
    </citation>
    <scope>NUCLEOTIDE SEQUENCE</scope>
    <source>
        <strain evidence="2">Expedition CK06-06</strain>
    </source>
</reference>
<proteinExistence type="predicted"/>
<organism evidence="2">
    <name type="scientific">marine sediment metagenome</name>
    <dbReference type="NCBI Taxonomy" id="412755"/>
    <lineage>
        <taxon>unclassified sequences</taxon>
        <taxon>metagenomes</taxon>
        <taxon>ecological metagenomes</taxon>
    </lineage>
</organism>
<dbReference type="Pfam" id="PF08241">
    <property type="entry name" value="Methyltransf_11"/>
    <property type="match status" value="1"/>
</dbReference>
<accession>X1T1J7</accession>
<evidence type="ECO:0000313" key="2">
    <source>
        <dbReference type="EMBL" id="GAI85271.1"/>
    </source>
</evidence>
<protein>
    <recommendedName>
        <fullName evidence="1">Methyltransferase type 11 domain-containing protein</fullName>
    </recommendedName>
</protein>
<dbReference type="InterPro" id="IPR013216">
    <property type="entry name" value="Methyltransf_11"/>
</dbReference>
<dbReference type="GO" id="GO:0008757">
    <property type="term" value="F:S-adenosylmethionine-dependent methyltransferase activity"/>
    <property type="evidence" value="ECO:0007669"/>
    <property type="project" value="InterPro"/>
</dbReference>
<dbReference type="Gene3D" id="3.40.50.150">
    <property type="entry name" value="Vaccinia Virus protein VP39"/>
    <property type="match status" value="1"/>
</dbReference>